<dbReference type="Pfam" id="PF13602">
    <property type="entry name" value="ADH_zinc_N_2"/>
    <property type="match status" value="1"/>
</dbReference>
<organism evidence="4 5">
    <name type="scientific">Tessaracoccus lacteus</name>
    <dbReference type="NCBI Taxonomy" id="3041766"/>
    <lineage>
        <taxon>Bacteria</taxon>
        <taxon>Bacillati</taxon>
        <taxon>Actinomycetota</taxon>
        <taxon>Actinomycetes</taxon>
        <taxon>Propionibacteriales</taxon>
        <taxon>Propionibacteriaceae</taxon>
        <taxon>Tessaracoccus</taxon>
    </lineage>
</organism>
<dbReference type="CDD" id="cd08252">
    <property type="entry name" value="AL_MDR"/>
    <property type="match status" value="1"/>
</dbReference>
<evidence type="ECO:0000256" key="1">
    <source>
        <dbReference type="ARBA" id="ARBA00022857"/>
    </source>
</evidence>
<dbReference type="EMBL" id="CP123967">
    <property type="protein sequence ID" value="WGT47339.1"/>
    <property type="molecule type" value="Genomic_DNA"/>
</dbReference>
<keyword evidence="1" id="KW-0521">NADP</keyword>
<dbReference type="InterPro" id="IPR011032">
    <property type="entry name" value="GroES-like_sf"/>
</dbReference>
<evidence type="ECO:0000313" key="4">
    <source>
        <dbReference type="EMBL" id="WGT47339.1"/>
    </source>
</evidence>
<gene>
    <name evidence="4" type="ORF">QH948_00700</name>
</gene>
<comment type="similarity">
    <text evidence="2">Belongs to the zinc-containing alcohol dehydrogenase family. Quinone oxidoreductase subfamily.</text>
</comment>
<feature type="domain" description="Enoyl reductase (ER)" evidence="3">
    <location>
        <begin position="16"/>
        <end position="331"/>
    </location>
</feature>
<dbReference type="Proteomes" id="UP001244136">
    <property type="component" value="Chromosome"/>
</dbReference>
<dbReference type="InterPro" id="IPR051603">
    <property type="entry name" value="Zinc-ADH_QOR/CCCR"/>
</dbReference>
<proteinExistence type="inferred from homology"/>
<accession>A0ABY8PXY9</accession>
<protein>
    <recommendedName>
        <fullName evidence="2">Zinc-type alcohol dehydrogenase-like protein</fullName>
    </recommendedName>
</protein>
<dbReference type="SMART" id="SM00829">
    <property type="entry name" value="PKS_ER"/>
    <property type="match status" value="1"/>
</dbReference>
<dbReference type="PANTHER" id="PTHR44154:SF1">
    <property type="entry name" value="QUINONE OXIDOREDUCTASE"/>
    <property type="match status" value="1"/>
</dbReference>
<dbReference type="Gene3D" id="3.40.50.720">
    <property type="entry name" value="NAD(P)-binding Rossmann-like Domain"/>
    <property type="match status" value="1"/>
</dbReference>
<dbReference type="PANTHER" id="PTHR44154">
    <property type="entry name" value="QUINONE OXIDOREDUCTASE"/>
    <property type="match status" value="1"/>
</dbReference>
<evidence type="ECO:0000256" key="2">
    <source>
        <dbReference type="RuleBase" id="RU364000"/>
    </source>
</evidence>
<dbReference type="Gene3D" id="3.90.180.10">
    <property type="entry name" value="Medium-chain alcohol dehydrogenases, catalytic domain"/>
    <property type="match status" value="1"/>
</dbReference>
<keyword evidence="2" id="KW-0479">Metal-binding</keyword>
<keyword evidence="2" id="KW-0862">Zinc</keyword>
<dbReference type="RefSeq" id="WP_281145072.1">
    <property type="nucleotide sequence ID" value="NZ_CP123967.1"/>
</dbReference>
<dbReference type="SUPFAM" id="SSF50129">
    <property type="entry name" value="GroES-like"/>
    <property type="match status" value="1"/>
</dbReference>
<dbReference type="InterPro" id="IPR036291">
    <property type="entry name" value="NAD(P)-bd_dom_sf"/>
</dbReference>
<dbReference type="InterPro" id="IPR013154">
    <property type="entry name" value="ADH-like_N"/>
</dbReference>
<sequence>MSTHAAVGYHDSLPASDPASLVDAQVERTELRPHDLLVRVEAVSVNPIDTKQRLQVRPDGLRVLGFDAAGTVEAVGDEVTLFAPGDEVFYAGVTNRPGSNQQFQAVDERIVGRRPRNVSFADAASLPLTSLTAWECLFDRLGLTAASSGHLLVIGATGGVGAVMLQLAEVLLPDVQVIATASDDERGAWVRRLGADHVVNHRGDLVEQVLRVAPGGVDWVFSSHSQGQIPAYVDLTRAGGHIVAIDNGPADVTPLKPKSISWHWESMFTRALFQTPDMIEQHFILDRLADLVEAGQVQPTTTAVLRPINAANLRDAHARIESGRTAGKLVLEGWETPLP</sequence>
<name>A0ABY8PXY9_9ACTN</name>
<dbReference type="InterPro" id="IPR020843">
    <property type="entry name" value="ER"/>
</dbReference>
<evidence type="ECO:0000313" key="5">
    <source>
        <dbReference type="Proteomes" id="UP001244136"/>
    </source>
</evidence>
<dbReference type="SUPFAM" id="SSF51735">
    <property type="entry name" value="NAD(P)-binding Rossmann-fold domains"/>
    <property type="match status" value="1"/>
</dbReference>
<dbReference type="NCBIfam" id="TIGR02817">
    <property type="entry name" value="adh_fam_1"/>
    <property type="match status" value="1"/>
</dbReference>
<dbReference type="InterPro" id="IPR014182">
    <property type="entry name" value="ADH_Zn_typ-1"/>
</dbReference>
<reference evidence="4 5" key="1">
    <citation type="journal article" date="2008" name="Int. J. Syst. Evol. Microbiol.">
        <title>Tessaracoccus flavescens sp. nov., isolated from marine sediment.</title>
        <authorList>
            <person name="Lee D.W."/>
            <person name="Lee S.D."/>
        </authorList>
    </citation>
    <scope>NUCLEOTIDE SEQUENCE [LARGE SCALE GENOMIC DNA]</scope>
    <source>
        <strain evidence="4 5">T21</strain>
    </source>
</reference>
<evidence type="ECO:0000259" key="3">
    <source>
        <dbReference type="SMART" id="SM00829"/>
    </source>
</evidence>
<dbReference type="Pfam" id="PF08240">
    <property type="entry name" value="ADH_N"/>
    <property type="match status" value="1"/>
</dbReference>
<keyword evidence="5" id="KW-1185">Reference proteome</keyword>
<keyword evidence="2" id="KW-0560">Oxidoreductase</keyword>